<proteinExistence type="predicted"/>
<dbReference type="PANTHER" id="PTHR46732">
    <property type="entry name" value="ATP-DEPENDENT PROTEASE LA (LON) DOMAIN PROTEIN"/>
    <property type="match status" value="1"/>
</dbReference>
<dbReference type="PROSITE" id="PS51787">
    <property type="entry name" value="LON_N"/>
    <property type="match status" value="1"/>
</dbReference>
<dbReference type="Gene3D" id="2.30.130.40">
    <property type="entry name" value="LON domain-like"/>
    <property type="match status" value="1"/>
</dbReference>
<dbReference type="PANTHER" id="PTHR46732:SF8">
    <property type="entry name" value="ATP-DEPENDENT PROTEASE LA (LON) DOMAIN PROTEIN"/>
    <property type="match status" value="1"/>
</dbReference>
<dbReference type="Gene3D" id="1.10.4060.10">
    <property type="entry name" value="BPP1347 like domain"/>
    <property type="match status" value="1"/>
</dbReference>
<dbReference type="EMBL" id="JASZYV010000001">
    <property type="protein sequence ID" value="MDM0043577.1"/>
    <property type="molecule type" value="Genomic_DNA"/>
</dbReference>
<dbReference type="InterPro" id="IPR046336">
    <property type="entry name" value="Lon_prtase_N_sf"/>
</dbReference>
<dbReference type="RefSeq" id="WP_286658672.1">
    <property type="nucleotide sequence ID" value="NZ_JASZYV010000001.1"/>
</dbReference>
<gene>
    <name evidence="2" type="ORF">QTH91_03705</name>
</gene>
<dbReference type="SUPFAM" id="SSF88697">
    <property type="entry name" value="PUA domain-like"/>
    <property type="match status" value="1"/>
</dbReference>
<evidence type="ECO:0000313" key="3">
    <source>
        <dbReference type="Proteomes" id="UP001174908"/>
    </source>
</evidence>
<feature type="domain" description="Lon N-terminal" evidence="1">
    <location>
        <begin position="6"/>
        <end position="211"/>
    </location>
</feature>
<protein>
    <submittedName>
        <fullName evidence="2">LON peptidase substrate-binding domain-containing protein</fullName>
    </submittedName>
</protein>
<dbReference type="SMART" id="SM00464">
    <property type="entry name" value="LON"/>
    <property type="match status" value="1"/>
</dbReference>
<sequence>MTPTDLIALPLFPLGSVLFPDGLLPLRVFELRYLQMVNQAHQLQSPFGVVALTHGSEVRVAGAEVERFSDVGTLAEITHYEALQPALLRIECRGTRRFRIHESEQQKNGLWIAKVQWMADDVAVSIPEDLLPCAQALRQVIATLEMREQAPAQDAVRSPIPTPHRLDDCGWVANRWCELLPMPPELKQRMMALDNPLMRLELVDDLLARSGITKG</sequence>
<accession>A0ABT7N6P0</accession>
<reference evidence="2" key="1">
    <citation type="submission" date="2023-06" db="EMBL/GenBank/DDBJ databases">
        <authorList>
            <person name="Jiang Y."/>
            <person name="Liu Q."/>
        </authorList>
    </citation>
    <scope>NUCLEOTIDE SEQUENCE</scope>
    <source>
        <strain evidence="2">CGMCC 1.12089</strain>
    </source>
</reference>
<dbReference type="Proteomes" id="UP001174908">
    <property type="component" value="Unassembled WGS sequence"/>
</dbReference>
<keyword evidence="3" id="KW-1185">Reference proteome</keyword>
<name>A0ABT7N6P0_9BURK</name>
<dbReference type="InterPro" id="IPR015947">
    <property type="entry name" value="PUA-like_sf"/>
</dbReference>
<evidence type="ECO:0000259" key="1">
    <source>
        <dbReference type="PROSITE" id="PS51787"/>
    </source>
</evidence>
<dbReference type="InterPro" id="IPR003111">
    <property type="entry name" value="Lon_prtase_N"/>
</dbReference>
<organism evidence="2 3">
    <name type="scientific">Variovorax dokdonensis</name>
    <dbReference type="NCBI Taxonomy" id="344883"/>
    <lineage>
        <taxon>Bacteria</taxon>
        <taxon>Pseudomonadati</taxon>
        <taxon>Pseudomonadota</taxon>
        <taxon>Betaproteobacteria</taxon>
        <taxon>Burkholderiales</taxon>
        <taxon>Comamonadaceae</taxon>
        <taxon>Variovorax</taxon>
    </lineage>
</organism>
<comment type="caution">
    <text evidence="2">The sequence shown here is derived from an EMBL/GenBank/DDBJ whole genome shotgun (WGS) entry which is preliminary data.</text>
</comment>
<evidence type="ECO:0000313" key="2">
    <source>
        <dbReference type="EMBL" id="MDM0043577.1"/>
    </source>
</evidence>
<dbReference type="Pfam" id="PF02190">
    <property type="entry name" value="LON_substr_bdg"/>
    <property type="match status" value="1"/>
</dbReference>